<keyword evidence="3 6" id="KW-1133">Transmembrane helix</keyword>
<evidence type="ECO:0000313" key="8">
    <source>
        <dbReference type="Proteomes" id="UP000593566"/>
    </source>
</evidence>
<keyword evidence="8" id="KW-1185">Reference proteome</keyword>
<dbReference type="Pfam" id="PF07690">
    <property type="entry name" value="MFS_1"/>
    <property type="match status" value="1"/>
</dbReference>
<dbReference type="SUPFAM" id="SSF103473">
    <property type="entry name" value="MFS general substrate transporter"/>
    <property type="match status" value="1"/>
</dbReference>
<feature type="transmembrane region" description="Helical" evidence="6">
    <location>
        <begin position="514"/>
        <end position="534"/>
    </location>
</feature>
<dbReference type="GO" id="GO:0005886">
    <property type="term" value="C:plasma membrane"/>
    <property type="evidence" value="ECO:0007669"/>
    <property type="project" value="TreeGrafter"/>
</dbReference>
<evidence type="ECO:0000256" key="5">
    <source>
        <dbReference type="SAM" id="MobiDB-lite"/>
    </source>
</evidence>
<comment type="subcellular location">
    <subcellularLocation>
        <location evidence="1">Membrane</location>
        <topology evidence="1">Multi-pass membrane protein</topology>
    </subcellularLocation>
</comment>
<evidence type="ECO:0000313" key="7">
    <source>
        <dbReference type="EMBL" id="KAF6223655.1"/>
    </source>
</evidence>
<keyword evidence="2 6" id="KW-0812">Transmembrane</keyword>
<evidence type="ECO:0000256" key="4">
    <source>
        <dbReference type="ARBA" id="ARBA00023136"/>
    </source>
</evidence>
<keyword evidence="4 6" id="KW-0472">Membrane</keyword>
<feature type="transmembrane region" description="Helical" evidence="6">
    <location>
        <begin position="540"/>
        <end position="563"/>
    </location>
</feature>
<dbReference type="GO" id="GO:0022857">
    <property type="term" value="F:transmembrane transporter activity"/>
    <property type="evidence" value="ECO:0007669"/>
    <property type="project" value="InterPro"/>
</dbReference>
<name>A0A8H6FCV0_9LECA</name>
<feature type="transmembrane region" description="Helical" evidence="6">
    <location>
        <begin position="366"/>
        <end position="391"/>
    </location>
</feature>
<feature type="transmembrane region" description="Helical" evidence="6">
    <location>
        <begin position="178"/>
        <end position="198"/>
    </location>
</feature>
<dbReference type="AlphaFoldDB" id="A0A8H6FCV0"/>
<evidence type="ECO:0000256" key="1">
    <source>
        <dbReference type="ARBA" id="ARBA00004141"/>
    </source>
</evidence>
<evidence type="ECO:0000256" key="6">
    <source>
        <dbReference type="SAM" id="Phobius"/>
    </source>
</evidence>
<protein>
    <recommendedName>
        <fullName evidence="9">Major facilitator superfamily (MFS) profile domain-containing protein</fullName>
    </recommendedName>
</protein>
<comment type="caution">
    <text evidence="7">The sequence shown here is derived from an EMBL/GenBank/DDBJ whole genome shotgun (WGS) entry which is preliminary data.</text>
</comment>
<dbReference type="PANTHER" id="PTHR23502:SF22">
    <property type="entry name" value="MAJOR FACILITATOR SUPERFAMILY (MFS) PROFILE DOMAIN-CONTAINING PROTEIN"/>
    <property type="match status" value="1"/>
</dbReference>
<dbReference type="GeneID" id="59328917"/>
<gene>
    <name evidence="7" type="ORF">HO133_000498</name>
</gene>
<sequence length="597" mass="65204">MVDTRSTPTLQLFSLRYSYTLSPAQLRKSKSSAAGGTPNATLNIQHTRKIFSPANLLHPRASWATQTCASDLSPEKARDGSRTARDGVCLVPQPSASPDDPLNWSLTKKNVIFGTVCLASFAGVASVNVHQLAYIRQASYYHKSPVELSYSIAAGVAGQMGGPLLFVPLSSIIGRSSLIFWSLFGSLASNIWAPLMTGPNDYIPFVMSRMLAGLFGSVPPILATGLIMDLYFLHQRGKAFTVLEVSLLAGAVAAPVFGGFIADTKPWPNVFWWLVAVIAVSIPLGMATRLSKFTCLLVFAAFFFLEETAFRRNEESEPLPQRPSSFMSNRIATFFPGTAVVPRTTVAHIANRYITPLKIGLSPVTMIVGFFVVCIYGFAVGLGIVVSIFLQTPEMVGGYGFTPNQNAEFNFSQWAGLVLCQICGAFLNDRIPLSISRRRGGAWHLEYRLYPIFLVAAASPIGFGIFGAGIEYHLHYMVLALGTFLVIFGACYSTPISVNYIIECFKNSPLEVAVIMNVYRQILALALPFFLFPWEGAVSAGWLFGMMAFFCVFATMLLGVVVWKGPALRRWNLEKDATEDGIKIISSDRSSDTSLNN</sequence>
<feature type="region of interest" description="Disordered" evidence="5">
    <location>
        <begin position="68"/>
        <end position="97"/>
    </location>
</feature>
<feature type="transmembrane region" description="Helical" evidence="6">
    <location>
        <begin position="210"/>
        <end position="232"/>
    </location>
</feature>
<feature type="compositionally biased region" description="Basic and acidic residues" evidence="5">
    <location>
        <begin position="73"/>
        <end position="85"/>
    </location>
</feature>
<feature type="transmembrane region" description="Helical" evidence="6">
    <location>
        <begin position="111"/>
        <end position="128"/>
    </location>
</feature>
<feature type="transmembrane region" description="Helical" evidence="6">
    <location>
        <begin position="239"/>
        <end position="258"/>
    </location>
</feature>
<dbReference type="Gene3D" id="1.20.1250.20">
    <property type="entry name" value="MFS general substrate transporter like domains"/>
    <property type="match status" value="1"/>
</dbReference>
<dbReference type="Proteomes" id="UP000593566">
    <property type="component" value="Unassembled WGS sequence"/>
</dbReference>
<feature type="transmembrane region" description="Helical" evidence="6">
    <location>
        <begin position="449"/>
        <end position="470"/>
    </location>
</feature>
<organism evidence="7 8">
    <name type="scientific">Letharia lupina</name>
    <dbReference type="NCBI Taxonomy" id="560253"/>
    <lineage>
        <taxon>Eukaryota</taxon>
        <taxon>Fungi</taxon>
        <taxon>Dikarya</taxon>
        <taxon>Ascomycota</taxon>
        <taxon>Pezizomycotina</taxon>
        <taxon>Lecanoromycetes</taxon>
        <taxon>OSLEUM clade</taxon>
        <taxon>Lecanoromycetidae</taxon>
        <taxon>Lecanorales</taxon>
        <taxon>Lecanorineae</taxon>
        <taxon>Parmeliaceae</taxon>
        <taxon>Letharia</taxon>
    </lineage>
</organism>
<evidence type="ECO:0000256" key="3">
    <source>
        <dbReference type="ARBA" id="ARBA00022989"/>
    </source>
</evidence>
<accession>A0A8H6FCV0</accession>
<feature type="transmembrane region" description="Helical" evidence="6">
    <location>
        <begin position="270"/>
        <end position="286"/>
    </location>
</feature>
<proteinExistence type="predicted"/>
<feature type="transmembrane region" description="Helical" evidence="6">
    <location>
        <begin position="148"/>
        <end position="166"/>
    </location>
</feature>
<evidence type="ECO:0000256" key="2">
    <source>
        <dbReference type="ARBA" id="ARBA00022692"/>
    </source>
</evidence>
<dbReference type="RefSeq" id="XP_037152872.1">
    <property type="nucleotide sequence ID" value="XM_037291437.1"/>
</dbReference>
<dbReference type="PANTHER" id="PTHR23502">
    <property type="entry name" value="MAJOR FACILITATOR SUPERFAMILY"/>
    <property type="match status" value="1"/>
</dbReference>
<evidence type="ECO:0008006" key="9">
    <source>
        <dbReference type="Google" id="ProtNLM"/>
    </source>
</evidence>
<dbReference type="EMBL" id="JACCJB010000010">
    <property type="protein sequence ID" value="KAF6223655.1"/>
    <property type="molecule type" value="Genomic_DNA"/>
</dbReference>
<reference evidence="7 8" key="1">
    <citation type="journal article" date="2020" name="Genomics">
        <title>Complete, high-quality genomes from long-read metagenomic sequencing of two wolf lichen thalli reveals enigmatic genome architecture.</title>
        <authorList>
            <person name="McKenzie S.K."/>
            <person name="Walston R.F."/>
            <person name="Allen J.L."/>
        </authorList>
    </citation>
    <scope>NUCLEOTIDE SEQUENCE [LARGE SCALE GENOMIC DNA]</scope>
    <source>
        <strain evidence="7">WasteWater1</strain>
    </source>
</reference>
<feature type="transmembrane region" description="Helical" evidence="6">
    <location>
        <begin position="411"/>
        <end position="428"/>
    </location>
</feature>
<dbReference type="InterPro" id="IPR011701">
    <property type="entry name" value="MFS"/>
</dbReference>
<dbReference type="InterPro" id="IPR036259">
    <property type="entry name" value="MFS_trans_sf"/>
</dbReference>
<feature type="transmembrane region" description="Helical" evidence="6">
    <location>
        <begin position="476"/>
        <end position="502"/>
    </location>
</feature>